<evidence type="ECO:0000313" key="3">
    <source>
        <dbReference type="Proteomes" id="UP000838756"/>
    </source>
</evidence>
<keyword evidence="1" id="KW-0732">Signal</keyword>
<protein>
    <submittedName>
        <fullName evidence="2">Jg12876 protein</fullName>
    </submittedName>
</protein>
<dbReference type="EMBL" id="CAKXAJ010025751">
    <property type="protein sequence ID" value="CAH2243565.1"/>
    <property type="molecule type" value="Genomic_DNA"/>
</dbReference>
<comment type="caution">
    <text evidence="2">The sequence shown here is derived from an EMBL/GenBank/DDBJ whole genome shotgun (WGS) entry which is preliminary data.</text>
</comment>
<organism evidence="2 3">
    <name type="scientific">Pararge aegeria aegeria</name>
    <dbReference type="NCBI Taxonomy" id="348720"/>
    <lineage>
        <taxon>Eukaryota</taxon>
        <taxon>Metazoa</taxon>
        <taxon>Ecdysozoa</taxon>
        <taxon>Arthropoda</taxon>
        <taxon>Hexapoda</taxon>
        <taxon>Insecta</taxon>
        <taxon>Pterygota</taxon>
        <taxon>Neoptera</taxon>
        <taxon>Endopterygota</taxon>
        <taxon>Lepidoptera</taxon>
        <taxon>Glossata</taxon>
        <taxon>Ditrysia</taxon>
        <taxon>Papilionoidea</taxon>
        <taxon>Nymphalidae</taxon>
        <taxon>Satyrinae</taxon>
        <taxon>Satyrini</taxon>
        <taxon>Parargina</taxon>
        <taxon>Pararge</taxon>
    </lineage>
</organism>
<reference evidence="2" key="1">
    <citation type="submission" date="2022-03" db="EMBL/GenBank/DDBJ databases">
        <authorList>
            <person name="Lindestad O."/>
        </authorList>
    </citation>
    <scope>NUCLEOTIDE SEQUENCE</scope>
</reference>
<evidence type="ECO:0000256" key="1">
    <source>
        <dbReference type="SAM" id="SignalP"/>
    </source>
</evidence>
<dbReference type="AlphaFoldDB" id="A0A8S4S083"/>
<evidence type="ECO:0000313" key="2">
    <source>
        <dbReference type="EMBL" id="CAH2243565.1"/>
    </source>
</evidence>
<dbReference type="OrthoDB" id="7205626at2759"/>
<keyword evidence="3" id="KW-1185">Reference proteome</keyword>
<dbReference type="Gene3D" id="3.30.30.10">
    <property type="entry name" value="Knottin, scorpion toxin-like"/>
    <property type="match status" value="1"/>
</dbReference>
<name>A0A8S4S083_9NEOP</name>
<feature type="signal peptide" evidence="1">
    <location>
        <begin position="1"/>
        <end position="20"/>
    </location>
</feature>
<accession>A0A8S4S083</accession>
<sequence length="72" mass="8305">MKIIFLIFSILLTLSTFTLSTTANIPDQNHGPVLQRVRRDKKCDYWGCDRLCRRIGFPSGACVSNRCKCDFY</sequence>
<gene>
    <name evidence="2" type="primary">jg12876</name>
    <name evidence="2" type="ORF">PAEG_LOCUS19677</name>
</gene>
<dbReference type="SUPFAM" id="SSF57095">
    <property type="entry name" value="Scorpion toxin-like"/>
    <property type="match status" value="1"/>
</dbReference>
<feature type="chain" id="PRO_5035787818" evidence="1">
    <location>
        <begin position="21"/>
        <end position="72"/>
    </location>
</feature>
<dbReference type="Proteomes" id="UP000838756">
    <property type="component" value="Unassembled WGS sequence"/>
</dbReference>
<dbReference type="GO" id="GO:0051707">
    <property type="term" value="P:response to other organism"/>
    <property type="evidence" value="ECO:0007669"/>
    <property type="project" value="UniProtKB-ARBA"/>
</dbReference>
<proteinExistence type="predicted"/>
<dbReference type="InterPro" id="IPR036574">
    <property type="entry name" value="Scorpion_toxin-like_sf"/>
</dbReference>